<sequence>MNLVTDLATGRWWAATIEEAVGHWWLVMWGASGQHLTAFYCGHWDEGGVYRMGRTPHELWPLMRETQHEGRRLAIAERVPAPPLLAEQLPDALWRAGG</sequence>
<proteinExistence type="predicted"/>
<dbReference type="RefSeq" id="WP_379534473.1">
    <property type="nucleotide sequence ID" value="NZ_JBHSBI010000036.1"/>
</dbReference>
<gene>
    <name evidence="1" type="ORF">ACFOY2_45960</name>
</gene>
<evidence type="ECO:0000313" key="1">
    <source>
        <dbReference type="EMBL" id="MFC4014638.1"/>
    </source>
</evidence>
<name>A0ABV8GLE5_9ACTN</name>
<accession>A0ABV8GLE5</accession>
<evidence type="ECO:0008006" key="3">
    <source>
        <dbReference type="Google" id="ProtNLM"/>
    </source>
</evidence>
<protein>
    <recommendedName>
        <fullName evidence="3">GNAT family N-acetyltransferase</fullName>
    </recommendedName>
</protein>
<dbReference type="EMBL" id="JBHSBI010000036">
    <property type="protein sequence ID" value="MFC4014638.1"/>
    <property type="molecule type" value="Genomic_DNA"/>
</dbReference>
<reference evidence="2" key="1">
    <citation type="journal article" date="2019" name="Int. J. Syst. Evol. Microbiol.">
        <title>The Global Catalogue of Microorganisms (GCM) 10K type strain sequencing project: providing services to taxonomists for standard genome sequencing and annotation.</title>
        <authorList>
            <consortium name="The Broad Institute Genomics Platform"/>
            <consortium name="The Broad Institute Genome Sequencing Center for Infectious Disease"/>
            <person name="Wu L."/>
            <person name="Ma J."/>
        </authorList>
    </citation>
    <scope>NUCLEOTIDE SEQUENCE [LARGE SCALE GENOMIC DNA]</scope>
    <source>
        <strain evidence="2">TBRC 1276</strain>
    </source>
</reference>
<keyword evidence="2" id="KW-1185">Reference proteome</keyword>
<dbReference type="Proteomes" id="UP001595851">
    <property type="component" value="Unassembled WGS sequence"/>
</dbReference>
<evidence type="ECO:0000313" key="2">
    <source>
        <dbReference type="Proteomes" id="UP001595851"/>
    </source>
</evidence>
<organism evidence="1 2">
    <name type="scientific">Nonomuraea purpurea</name>
    <dbReference type="NCBI Taxonomy" id="1849276"/>
    <lineage>
        <taxon>Bacteria</taxon>
        <taxon>Bacillati</taxon>
        <taxon>Actinomycetota</taxon>
        <taxon>Actinomycetes</taxon>
        <taxon>Streptosporangiales</taxon>
        <taxon>Streptosporangiaceae</taxon>
        <taxon>Nonomuraea</taxon>
    </lineage>
</organism>
<comment type="caution">
    <text evidence="1">The sequence shown here is derived from an EMBL/GenBank/DDBJ whole genome shotgun (WGS) entry which is preliminary data.</text>
</comment>